<proteinExistence type="predicted"/>
<evidence type="ECO:0000313" key="1">
    <source>
        <dbReference type="EMBL" id="KKK99564.1"/>
    </source>
</evidence>
<feature type="non-terminal residue" evidence="1">
    <location>
        <position position="1"/>
    </location>
</feature>
<reference evidence="1" key="1">
    <citation type="journal article" date="2015" name="Nature">
        <title>Complex archaea that bridge the gap between prokaryotes and eukaryotes.</title>
        <authorList>
            <person name="Spang A."/>
            <person name="Saw J.H."/>
            <person name="Jorgensen S.L."/>
            <person name="Zaremba-Niedzwiedzka K."/>
            <person name="Martijn J."/>
            <person name="Lind A.E."/>
            <person name="van Eijk R."/>
            <person name="Schleper C."/>
            <person name="Guy L."/>
            <person name="Ettema T.J."/>
        </authorList>
    </citation>
    <scope>NUCLEOTIDE SEQUENCE</scope>
</reference>
<dbReference type="EMBL" id="LAZR01045152">
    <property type="protein sequence ID" value="KKK99564.1"/>
    <property type="molecule type" value="Genomic_DNA"/>
</dbReference>
<name>A0A0F9CB43_9ZZZZ</name>
<sequence length="112" mass="13029">IEDIIDNWNKIKKTEKNKSKRKSLFDSVPKSMPLLLKAQKIIKILDSKKLLEYKKNLKTQKEIEDALLELVIQAELNELDVELLLKNKLKILLDNFDKKITGDDLKALKIDS</sequence>
<organism evidence="1">
    <name type="scientific">marine sediment metagenome</name>
    <dbReference type="NCBI Taxonomy" id="412755"/>
    <lineage>
        <taxon>unclassified sequences</taxon>
        <taxon>metagenomes</taxon>
        <taxon>ecological metagenomes</taxon>
    </lineage>
</organism>
<dbReference type="AlphaFoldDB" id="A0A0F9CB43"/>
<comment type="caution">
    <text evidence="1">The sequence shown here is derived from an EMBL/GenBank/DDBJ whole genome shotgun (WGS) entry which is preliminary data.</text>
</comment>
<gene>
    <name evidence="1" type="ORF">LCGC14_2631500</name>
</gene>
<accession>A0A0F9CB43</accession>
<protein>
    <submittedName>
        <fullName evidence="1">Uncharacterized protein</fullName>
    </submittedName>
</protein>